<protein>
    <recommendedName>
        <fullName evidence="6">RING-type domain-containing protein</fullName>
    </recommendedName>
</protein>
<dbReference type="OrthoDB" id="6105938at2759"/>
<dbReference type="STRING" id="930991.A0A0D0E186"/>
<dbReference type="SMART" id="SM00184">
    <property type="entry name" value="RING"/>
    <property type="match status" value="1"/>
</dbReference>
<evidence type="ECO:0000256" key="1">
    <source>
        <dbReference type="ARBA" id="ARBA00022723"/>
    </source>
</evidence>
<dbReference type="GO" id="GO:0036297">
    <property type="term" value="P:interstrand cross-link repair"/>
    <property type="evidence" value="ECO:0007669"/>
    <property type="project" value="InterPro"/>
</dbReference>
<dbReference type="InterPro" id="IPR027370">
    <property type="entry name" value="Znf-RING_euk"/>
</dbReference>
<reference evidence="7 8" key="1">
    <citation type="submission" date="2014-04" db="EMBL/GenBank/DDBJ databases">
        <authorList>
            <consortium name="DOE Joint Genome Institute"/>
            <person name="Kuo A."/>
            <person name="Kohler A."/>
            <person name="Jargeat P."/>
            <person name="Nagy L.G."/>
            <person name="Floudas D."/>
            <person name="Copeland A."/>
            <person name="Barry K.W."/>
            <person name="Cichocki N."/>
            <person name="Veneault-Fourrey C."/>
            <person name="LaButti K."/>
            <person name="Lindquist E.A."/>
            <person name="Lipzen A."/>
            <person name="Lundell T."/>
            <person name="Morin E."/>
            <person name="Murat C."/>
            <person name="Sun H."/>
            <person name="Tunlid A."/>
            <person name="Henrissat B."/>
            <person name="Grigoriev I.V."/>
            <person name="Hibbett D.S."/>
            <person name="Martin F."/>
            <person name="Nordberg H.P."/>
            <person name="Cantor M.N."/>
            <person name="Hua S.X."/>
        </authorList>
    </citation>
    <scope>NUCLEOTIDE SEQUENCE [LARGE SCALE GENOMIC DNA]</scope>
    <source>
        <strain evidence="7 8">Ve08.2h10</strain>
    </source>
</reference>
<evidence type="ECO:0000313" key="8">
    <source>
        <dbReference type="Proteomes" id="UP000054538"/>
    </source>
</evidence>
<dbReference type="InterPro" id="IPR017907">
    <property type="entry name" value="Znf_RING_CS"/>
</dbReference>
<dbReference type="PANTHER" id="PTHR16047:SF7">
    <property type="entry name" value="E3 UBIQUITIN-PROTEIN LIGASE RFWD3"/>
    <property type="match status" value="1"/>
</dbReference>
<dbReference type="InterPro" id="IPR037381">
    <property type="entry name" value="RFWD3"/>
</dbReference>
<dbReference type="SUPFAM" id="SSF57850">
    <property type="entry name" value="RING/U-box"/>
    <property type="match status" value="1"/>
</dbReference>
<keyword evidence="8" id="KW-1185">Reference proteome</keyword>
<dbReference type="HOGENOM" id="CLU_093946_1_0_1"/>
<keyword evidence="1" id="KW-0479">Metal-binding</keyword>
<dbReference type="GO" id="GO:0016567">
    <property type="term" value="P:protein ubiquitination"/>
    <property type="evidence" value="ECO:0007669"/>
    <property type="project" value="InterPro"/>
</dbReference>
<reference evidence="8" key="2">
    <citation type="submission" date="2015-01" db="EMBL/GenBank/DDBJ databases">
        <title>Evolutionary Origins and Diversification of the Mycorrhizal Mutualists.</title>
        <authorList>
            <consortium name="DOE Joint Genome Institute"/>
            <consortium name="Mycorrhizal Genomics Consortium"/>
            <person name="Kohler A."/>
            <person name="Kuo A."/>
            <person name="Nagy L.G."/>
            <person name="Floudas D."/>
            <person name="Copeland A."/>
            <person name="Barry K.W."/>
            <person name="Cichocki N."/>
            <person name="Veneault-Fourrey C."/>
            <person name="LaButti K."/>
            <person name="Lindquist E.A."/>
            <person name="Lipzen A."/>
            <person name="Lundell T."/>
            <person name="Morin E."/>
            <person name="Murat C."/>
            <person name="Riley R."/>
            <person name="Ohm R."/>
            <person name="Sun H."/>
            <person name="Tunlid A."/>
            <person name="Henrissat B."/>
            <person name="Grigoriev I.V."/>
            <person name="Hibbett D.S."/>
            <person name="Martin F."/>
        </authorList>
    </citation>
    <scope>NUCLEOTIDE SEQUENCE [LARGE SCALE GENOMIC DNA]</scope>
    <source>
        <strain evidence="8">Ve08.2h10</strain>
    </source>
</reference>
<dbReference type="InterPro" id="IPR001841">
    <property type="entry name" value="Znf_RING"/>
</dbReference>
<dbReference type="GO" id="GO:0005634">
    <property type="term" value="C:nucleus"/>
    <property type="evidence" value="ECO:0007669"/>
    <property type="project" value="InterPro"/>
</dbReference>
<dbReference type="PROSITE" id="PS00518">
    <property type="entry name" value="ZF_RING_1"/>
    <property type="match status" value="1"/>
</dbReference>
<evidence type="ECO:0000256" key="4">
    <source>
        <dbReference type="PROSITE-ProRule" id="PRU00175"/>
    </source>
</evidence>
<dbReference type="GO" id="GO:0004842">
    <property type="term" value="F:ubiquitin-protein transferase activity"/>
    <property type="evidence" value="ECO:0007669"/>
    <property type="project" value="InterPro"/>
</dbReference>
<sequence length="247" mass="28448">MLVIASNSTCDVCWECYTAGSEAKVPHAITCGHVFCKKCLEDLMQHTMQHKCPLCRTQFSPWDINKLHLEHDTSARTIESASEPVAEAPRLDAESQHVFDEIVRIVNEGSMGNEIHGVVDECREYYNSSSRLGNQYTPVWLRKVTIACDEIRDSLTSEVEAVDFKYQALERTRSDEKLAALAVERSLRNNYKHMNDVWKCQLDFVNRELDSVKRECQSLREELDRIHSTQRVMSRVYLVDSENEVCI</sequence>
<dbReference type="Pfam" id="PF13445">
    <property type="entry name" value="zf-RING_UBOX"/>
    <property type="match status" value="1"/>
</dbReference>
<keyword evidence="3" id="KW-0862">Zinc</keyword>
<feature type="coiled-coil region" evidence="5">
    <location>
        <begin position="195"/>
        <end position="229"/>
    </location>
</feature>
<dbReference type="EMBL" id="KN825142">
    <property type="protein sequence ID" value="KIK93939.1"/>
    <property type="molecule type" value="Genomic_DNA"/>
</dbReference>
<evidence type="ECO:0000259" key="6">
    <source>
        <dbReference type="PROSITE" id="PS50089"/>
    </source>
</evidence>
<organism evidence="7 8">
    <name type="scientific">Paxillus rubicundulus Ve08.2h10</name>
    <dbReference type="NCBI Taxonomy" id="930991"/>
    <lineage>
        <taxon>Eukaryota</taxon>
        <taxon>Fungi</taxon>
        <taxon>Dikarya</taxon>
        <taxon>Basidiomycota</taxon>
        <taxon>Agaricomycotina</taxon>
        <taxon>Agaricomycetes</taxon>
        <taxon>Agaricomycetidae</taxon>
        <taxon>Boletales</taxon>
        <taxon>Paxilineae</taxon>
        <taxon>Paxillaceae</taxon>
        <taxon>Paxillus</taxon>
    </lineage>
</organism>
<dbReference type="PANTHER" id="PTHR16047">
    <property type="entry name" value="RFWD3 PROTEIN"/>
    <property type="match status" value="1"/>
</dbReference>
<keyword evidence="2 4" id="KW-0863">Zinc-finger</keyword>
<keyword evidence="5" id="KW-0175">Coiled coil</keyword>
<evidence type="ECO:0000256" key="5">
    <source>
        <dbReference type="SAM" id="Coils"/>
    </source>
</evidence>
<evidence type="ECO:0000313" key="7">
    <source>
        <dbReference type="EMBL" id="KIK93939.1"/>
    </source>
</evidence>
<dbReference type="InParanoid" id="A0A0D0E186"/>
<dbReference type="Proteomes" id="UP000054538">
    <property type="component" value="Unassembled WGS sequence"/>
</dbReference>
<proteinExistence type="predicted"/>
<dbReference type="Gene3D" id="3.30.40.10">
    <property type="entry name" value="Zinc/RING finger domain, C3HC4 (zinc finger)"/>
    <property type="match status" value="1"/>
</dbReference>
<dbReference type="InterPro" id="IPR013083">
    <property type="entry name" value="Znf_RING/FYVE/PHD"/>
</dbReference>
<accession>A0A0D0E186</accession>
<dbReference type="GO" id="GO:0008270">
    <property type="term" value="F:zinc ion binding"/>
    <property type="evidence" value="ECO:0007669"/>
    <property type="project" value="UniProtKB-KW"/>
</dbReference>
<feature type="domain" description="RING-type" evidence="6">
    <location>
        <begin position="10"/>
        <end position="56"/>
    </location>
</feature>
<evidence type="ECO:0000256" key="3">
    <source>
        <dbReference type="ARBA" id="ARBA00022833"/>
    </source>
</evidence>
<gene>
    <name evidence="7" type="ORF">PAXRUDRAFT_483963</name>
</gene>
<evidence type="ECO:0000256" key="2">
    <source>
        <dbReference type="ARBA" id="ARBA00022771"/>
    </source>
</evidence>
<dbReference type="PROSITE" id="PS50089">
    <property type="entry name" value="ZF_RING_2"/>
    <property type="match status" value="1"/>
</dbReference>
<dbReference type="AlphaFoldDB" id="A0A0D0E186"/>
<name>A0A0D0E186_9AGAM</name>